<evidence type="ECO:0000313" key="8">
    <source>
        <dbReference type="EMBL" id="KAL0183740.1"/>
    </source>
</evidence>
<sequence length="66" mass="7824">CIKPNDKKAAHIFTDSLVCHQVRYLGLMENVRVRRAGYAFRQAYEPCLERYKMLCKQTWPHWKGPA</sequence>
<dbReference type="InterPro" id="IPR036961">
    <property type="entry name" value="Kinesin_motor_dom_sf"/>
</dbReference>
<dbReference type="Pfam" id="PF00063">
    <property type="entry name" value="Myosin_head"/>
    <property type="match status" value="1"/>
</dbReference>
<feature type="non-terminal residue" evidence="8">
    <location>
        <position position="66"/>
    </location>
</feature>
<dbReference type="GO" id="GO:0003779">
    <property type="term" value="F:actin binding"/>
    <property type="evidence" value="ECO:0007669"/>
    <property type="project" value="UniProtKB-KW"/>
</dbReference>
<feature type="non-terminal residue" evidence="8">
    <location>
        <position position="1"/>
    </location>
</feature>
<dbReference type="Proteomes" id="UP001529510">
    <property type="component" value="Unassembled WGS sequence"/>
</dbReference>
<evidence type="ECO:0000256" key="6">
    <source>
        <dbReference type="PROSITE-ProRule" id="PRU00782"/>
    </source>
</evidence>
<comment type="caution">
    <text evidence="8">The sequence shown here is derived from an EMBL/GenBank/DDBJ whole genome shotgun (WGS) entry which is preliminary data.</text>
</comment>
<dbReference type="PROSITE" id="PS51456">
    <property type="entry name" value="MYOSIN_MOTOR"/>
    <property type="match status" value="1"/>
</dbReference>
<keyword evidence="3 6" id="KW-0518">Myosin</keyword>
<dbReference type="Gene3D" id="3.40.850.10">
    <property type="entry name" value="Kinesin motor domain"/>
    <property type="match status" value="1"/>
</dbReference>
<organism evidence="8 9">
    <name type="scientific">Cirrhinus mrigala</name>
    <name type="common">Mrigala</name>
    <dbReference type="NCBI Taxonomy" id="683832"/>
    <lineage>
        <taxon>Eukaryota</taxon>
        <taxon>Metazoa</taxon>
        <taxon>Chordata</taxon>
        <taxon>Craniata</taxon>
        <taxon>Vertebrata</taxon>
        <taxon>Euteleostomi</taxon>
        <taxon>Actinopterygii</taxon>
        <taxon>Neopterygii</taxon>
        <taxon>Teleostei</taxon>
        <taxon>Ostariophysi</taxon>
        <taxon>Cypriniformes</taxon>
        <taxon>Cyprinidae</taxon>
        <taxon>Labeoninae</taxon>
        <taxon>Labeonini</taxon>
        <taxon>Cirrhinus</taxon>
    </lineage>
</organism>
<evidence type="ECO:0000256" key="5">
    <source>
        <dbReference type="ARBA" id="ARBA00023203"/>
    </source>
</evidence>
<dbReference type="InterPro" id="IPR001609">
    <property type="entry name" value="Myosin_head_motor_dom-like"/>
</dbReference>
<dbReference type="SUPFAM" id="SSF52540">
    <property type="entry name" value="P-loop containing nucleoside triphosphate hydrolases"/>
    <property type="match status" value="1"/>
</dbReference>
<name>A0ABD0QCB6_CIRMR</name>
<dbReference type="GO" id="GO:0048731">
    <property type="term" value="P:system development"/>
    <property type="evidence" value="ECO:0007669"/>
    <property type="project" value="UniProtKB-ARBA"/>
</dbReference>
<evidence type="ECO:0000313" key="9">
    <source>
        <dbReference type="Proteomes" id="UP001529510"/>
    </source>
</evidence>
<evidence type="ECO:0000256" key="2">
    <source>
        <dbReference type="ARBA" id="ARBA00022840"/>
    </source>
</evidence>
<evidence type="ECO:0000256" key="4">
    <source>
        <dbReference type="ARBA" id="ARBA00023175"/>
    </source>
</evidence>
<proteinExistence type="inferred from homology"/>
<protein>
    <recommendedName>
        <fullName evidence="7">Myosin motor domain-containing protein</fullName>
    </recommendedName>
</protein>
<evidence type="ECO:0000259" key="7">
    <source>
        <dbReference type="PROSITE" id="PS51456"/>
    </source>
</evidence>
<keyword evidence="5 6" id="KW-0009">Actin-binding</keyword>
<evidence type="ECO:0000256" key="3">
    <source>
        <dbReference type="ARBA" id="ARBA00023123"/>
    </source>
</evidence>
<gene>
    <name evidence="8" type="ORF">M9458_019436</name>
</gene>
<keyword evidence="1" id="KW-0547">Nucleotide-binding</keyword>
<dbReference type="GO" id="GO:0016459">
    <property type="term" value="C:myosin complex"/>
    <property type="evidence" value="ECO:0007669"/>
    <property type="project" value="UniProtKB-KW"/>
</dbReference>
<evidence type="ECO:0000256" key="1">
    <source>
        <dbReference type="ARBA" id="ARBA00022741"/>
    </source>
</evidence>
<comment type="caution">
    <text evidence="6">Lacks conserved residue(s) required for the propagation of feature annotation.</text>
</comment>
<dbReference type="EMBL" id="JAMKFB020000009">
    <property type="protein sequence ID" value="KAL0183740.1"/>
    <property type="molecule type" value="Genomic_DNA"/>
</dbReference>
<dbReference type="PANTHER" id="PTHR13140">
    <property type="entry name" value="MYOSIN"/>
    <property type="match status" value="1"/>
</dbReference>
<dbReference type="AlphaFoldDB" id="A0ABD0QCB6"/>
<keyword evidence="4" id="KW-0505">Motor protein</keyword>
<reference evidence="8 9" key="1">
    <citation type="submission" date="2024-05" db="EMBL/GenBank/DDBJ databases">
        <title>Genome sequencing and assembly of Indian major carp, Cirrhinus mrigala (Hamilton, 1822).</title>
        <authorList>
            <person name="Mohindra V."/>
            <person name="Chowdhury L.M."/>
            <person name="Lal K."/>
            <person name="Jena J.K."/>
        </authorList>
    </citation>
    <scope>NUCLEOTIDE SEQUENCE [LARGE SCALE GENOMIC DNA]</scope>
    <source>
        <strain evidence="8">CM1030</strain>
        <tissue evidence="8">Blood</tissue>
    </source>
</reference>
<feature type="domain" description="Myosin motor" evidence="7">
    <location>
        <begin position="1"/>
        <end position="66"/>
    </location>
</feature>
<keyword evidence="2" id="KW-0067">ATP-binding</keyword>
<comment type="similarity">
    <text evidence="6">Belongs to the TRAFAC class myosin-kinesin ATPase superfamily. Myosin family.</text>
</comment>
<accession>A0ABD0QCB6</accession>
<dbReference type="InterPro" id="IPR027417">
    <property type="entry name" value="P-loop_NTPase"/>
</dbReference>
<dbReference type="GO" id="GO:0005524">
    <property type="term" value="F:ATP binding"/>
    <property type="evidence" value="ECO:0007669"/>
    <property type="project" value="UniProtKB-KW"/>
</dbReference>
<dbReference type="PANTHER" id="PTHR13140:SF802">
    <property type="entry name" value="UNCONVENTIONAL MYOSIN-IB ISOFORM X1"/>
    <property type="match status" value="1"/>
</dbReference>
<keyword evidence="9" id="KW-1185">Reference proteome</keyword>